<dbReference type="EMBL" id="UINC01095362">
    <property type="protein sequence ID" value="SVC51385.1"/>
    <property type="molecule type" value="Genomic_DNA"/>
</dbReference>
<name>A0A382MTF4_9ZZZZ</name>
<evidence type="ECO:0000313" key="1">
    <source>
        <dbReference type="EMBL" id="SVC51385.1"/>
    </source>
</evidence>
<feature type="non-terminal residue" evidence="1">
    <location>
        <position position="140"/>
    </location>
</feature>
<proteinExistence type="predicted"/>
<sequence>MTPDDPCIIESEGKTYLIYNFTDINRGFNYFQNTKDLFLKTITEDKPIVVIDGSFEGEADRSWSHVVTFLTGWDSIWNELCLILSDYDLDKTILIYGDANVEQNYINWCKANKQKRVFGKCIYRPYTLLQRTLDYHMGIL</sequence>
<organism evidence="1">
    <name type="scientific">marine metagenome</name>
    <dbReference type="NCBI Taxonomy" id="408172"/>
    <lineage>
        <taxon>unclassified sequences</taxon>
        <taxon>metagenomes</taxon>
        <taxon>ecological metagenomes</taxon>
    </lineage>
</organism>
<accession>A0A382MTF4</accession>
<dbReference type="AlphaFoldDB" id="A0A382MTF4"/>
<reference evidence="1" key="1">
    <citation type="submission" date="2018-05" db="EMBL/GenBank/DDBJ databases">
        <authorList>
            <person name="Lanie J.A."/>
            <person name="Ng W.-L."/>
            <person name="Kazmierczak K.M."/>
            <person name="Andrzejewski T.M."/>
            <person name="Davidsen T.M."/>
            <person name="Wayne K.J."/>
            <person name="Tettelin H."/>
            <person name="Glass J.I."/>
            <person name="Rusch D."/>
            <person name="Podicherti R."/>
            <person name="Tsui H.-C.T."/>
            <person name="Winkler M.E."/>
        </authorList>
    </citation>
    <scope>NUCLEOTIDE SEQUENCE</scope>
</reference>
<protein>
    <submittedName>
        <fullName evidence="1">Uncharacterized protein</fullName>
    </submittedName>
</protein>
<gene>
    <name evidence="1" type="ORF">METZ01_LOCUS304239</name>
</gene>